<dbReference type="InterPro" id="IPR036047">
    <property type="entry name" value="F-box-like_dom_sf"/>
</dbReference>
<dbReference type="OrthoDB" id="2269034at2759"/>
<reference evidence="1 2" key="1">
    <citation type="journal article" date="2016" name="Mol. Biol. Evol.">
        <title>Comparative Genomics of Early-Diverging Mushroom-Forming Fungi Provides Insights into the Origins of Lignocellulose Decay Capabilities.</title>
        <authorList>
            <person name="Nagy L.G."/>
            <person name="Riley R."/>
            <person name="Tritt A."/>
            <person name="Adam C."/>
            <person name="Daum C."/>
            <person name="Floudas D."/>
            <person name="Sun H."/>
            <person name="Yadav J.S."/>
            <person name="Pangilinan J."/>
            <person name="Larsson K.H."/>
            <person name="Matsuura K."/>
            <person name="Barry K."/>
            <person name="Labutti K."/>
            <person name="Kuo R."/>
            <person name="Ohm R.A."/>
            <person name="Bhattacharya S.S."/>
            <person name="Shirouzu T."/>
            <person name="Yoshinaga Y."/>
            <person name="Martin F.M."/>
            <person name="Grigoriev I.V."/>
            <person name="Hibbett D.S."/>
        </authorList>
    </citation>
    <scope>NUCLEOTIDE SEQUENCE [LARGE SCALE GENOMIC DNA]</scope>
    <source>
        <strain evidence="1 2">HHB12029</strain>
    </source>
</reference>
<dbReference type="InParanoid" id="A0A165GML8"/>
<evidence type="ECO:0008006" key="3">
    <source>
        <dbReference type="Google" id="ProtNLM"/>
    </source>
</evidence>
<evidence type="ECO:0000313" key="1">
    <source>
        <dbReference type="EMBL" id="KZV90743.1"/>
    </source>
</evidence>
<name>A0A165GML8_EXIGL</name>
<accession>A0A165GML8</accession>
<dbReference type="Proteomes" id="UP000077266">
    <property type="component" value="Unassembled WGS sequence"/>
</dbReference>
<dbReference type="AlphaFoldDB" id="A0A165GML8"/>
<protein>
    <recommendedName>
        <fullName evidence="3">F-box domain-containing protein</fullName>
    </recommendedName>
</protein>
<dbReference type="EMBL" id="KV426041">
    <property type="protein sequence ID" value="KZV90743.1"/>
    <property type="molecule type" value="Genomic_DNA"/>
</dbReference>
<keyword evidence="2" id="KW-1185">Reference proteome</keyword>
<proteinExistence type="predicted"/>
<gene>
    <name evidence="1" type="ORF">EXIGLDRAFT_770500</name>
</gene>
<evidence type="ECO:0000313" key="2">
    <source>
        <dbReference type="Proteomes" id="UP000077266"/>
    </source>
</evidence>
<organism evidence="1 2">
    <name type="scientific">Exidia glandulosa HHB12029</name>
    <dbReference type="NCBI Taxonomy" id="1314781"/>
    <lineage>
        <taxon>Eukaryota</taxon>
        <taxon>Fungi</taxon>
        <taxon>Dikarya</taxon>
        <taxon>Basidiomycota</taxon>
        <taxon>Agaricomycotina</taxon>
        <taxon>Agaricomycetes</taxon>
        <taxon>Auriculariales</taxon>
        <taxon>Exidiaceae</taxon>
        <taxon>Exidia</taxon>
    </lineage>
</organism>
<dbReference type="Gene3D" id="1.20.1280.50">
    <property type="match status" value="1"/>
</dbReference>
<dbReference type="SUPFAM" id="SSF81383">
    <property type="entry name" value="F-box domain"/>
    <property type="match status" value="1"/>
</dbReference>
<sequence length="500" mass="55881">MPSVPDEVVVISAERGNLSHDQQLAAGARIVLLGQDVIRLVLHHLCLLDCITVSHVCVYWRCLAVGDPFLWTELNGNPAVIPVLWARSGAVPIHATLRIDEKTSAEVSTCLRENVSRFKGLAVIMRTWDNASSIAWTELLRLICQPVPYLKRLHLESPSQGGEFPVFPPAAFRFPNSAFGLYELSIMNMRVTDFTRLPPTLTSFAYDYSPGGVVTFTLRDLDIIMQTCPALQELWVSVDGFHLSPPEFDAAGTPPITLKRLSLGYGSFFGILRTLEYLGHAGFEHLDVYDDLDFPVHAILRDFQAKDIVVYRPTWSYGQCDVLASDSTDRTRCVRATTLQNISGYPRLWESITALTLCGDLVKPLNHPPPTVIHLERLVLFYHRGTVRRTLETIEPWRQGSDPWCCPKLRALEFALAAGSSYMQLQPITLLGEALLRFVSEELSSANLTRVLVRGPANGWRVQTTPEQSASYPFSLESDHTAYEVRSAPGTGFEGFHRDE</sequence>